<keyword evidence="3" id="KW-1185">Reference proteome</keyword>
<keyword evidence="1" id="KW-0472">Membrane</keyword>
<comment type="caution">
    <text evidence="2">The sequence shown here is derived from an EMBL/GenBank/DDBJ whole genome shotgun (WGS) entry which is preliminary data.</text>
</comment>
<dbReference type="RefSeq" id="WP_213004830.1">
    <property type="nucleotide sequence ID" value="NZ_BOQN01000009.1"/>
</dbReference>
<feature type="transmembrane region" description="Helical" evidence="1">
    <location>
        <begin position="12"/>
        <end position="36"/>
    </location>
</feature>
<sequence length="64" mass="6707">MANSSSSSSGGIGFVGLLAIVFIVLKLTGAIAWPWVWVLAPIWISFALGLLALAAVVLVAWKRP</sequence>
<gene>
    <name evidence="2" type="ORF">Ato02nite_006410</name>
</gene>
<organism evidence="2 3">
    <name type="scientific">Paractinoplanes toevensis</name>
    <dbReference type="NCBI Taxonomy" id="571911"/>
    <lineage>
        <taxon>Bacteria</taxon>
        <taxon>Bacillati</taxon>
        <taxon>Actinomycetota</taxon>
        <taxon>Actinomycetes</taxon>
        <taxon>Micromonosporales</taxon>
        <taxon>Micromonosporaceae</taxon>
        <taxon>Paractinoplanes</taxon>
    </lineage>
</organism>
<keyword evidence="1" id="KW-1133">Transmembrane helix</keyword>
<evidence type="ECO:0000313" key="2">
    <source>
        <dbReference type="EMBL" id="GIM88848.1"/>
    </source>
</evidence>
<evidence type="ECO:0008006" key="4">
    <source>
        <dbReference type="Google" id="ProtNLM"/>
    </source>
</evidence>
<proteinExistence type="predicted"/>
<keyword evidence="1" id="KW-0812">Transmembrane</keyword>
<dbReference type="AlphaFoldDB" id="A0A919W384"/>
<reference evidence="2 3" key="1">
    <citation type="submission" date="2021-03" db="EMBL/GenBank/DDBJ databases">
        <title>Whole genome shotgun sequence of Actinoplanes toevensis NBRC 105298.</title>
        <authorList>
            <person name="Komaki H."/>
            <person name="Tamura T."/>
        </authorList>
    </citation>
    <scope>NUCLEOTIDE SEQUENCE [LARGE SCALE GENOMIC DNA]</scope>
    <source>
        <strain evidence="2 3">NBRC 105298</strain>
    </source>
</reference>
<dbReference type="EMBL" id="BOQN01000009">
    <property type="protein sequence ID" value="GIM88848.1"/>
    <property type="molecule type" value="Genomic_DNA"/>
</dbReference>
<dbReference type="Proteomes" id="UP000677082">
    <property type="component" value="Unassembled WGS sequence"/>
</dbReference>
<name>A0A919W384_9ACTN</name>
<protein>
    <recommendedName>
        <fullName evidence="4">Transmembrane Fragile-X-F protein</fullName>
    </recommendedName>
</protein>
<evidence type="ECO:0000313" key="3">
    <source>
        <dbReference type="Proteomes" id="UP000677082"/>
    </source>
</evidence>
<evidence type="ECO:0000256" key="1">
    <source>
        <dbReference type="SAM" id="Phobius"/>
    </source>
</evidence>
<accession>A0A919W384</accession>
<feature type="transmembrane region" description="Helical" evidence="1">
    <location>
        <begin position="42"/>
        <end position="61"/>
    </location>
</feature>